<evidence type="ECO:0000259" key="10">
    <source>
        <dbReference type="PROSITE" id="PS50262"/>
    </source>
</evidence>
<name>A0ABN7BDX7_9HEMI</name>
<evidence type="ECO:0000256" key="1">
    <source>
        <dbReference type="ARBA" id="ARBA00004141"/>
    </source>
</evidence>
<feature type="transmembrane region" description="Helical" evidence="9">
    <location>
        <begin position="75"/>
        <end position="97"/>
    </location>
</feature>
<comment type="subcellular location">
    <subcellularLocation>
        <location evidence="1">Membrane</location>
        <topology evidence="1">Multi-pass membrane protein</topology>
    </subcellularLocation>
</comment>
<dbReference type="PROSITE" id="PS50262">
    <property type="entry name" value="G_PROTEIN_RECEP_F1_2"/>
    <property type="match status" value="1"/>
</dbReference>
<protein>
    <submittedName>
        <fullName evidence="11">Receptor</fullName>
    </submittedName>
</protein>
<keyword evidence="8" id="KW-0807">Transducer</keyword>
<dbReference type="SUPFAM" id="SSF81321">
    <property type="entry name" value="Family A G protein-coupled receptor-like"/>
    <property type="match status" value="1"/>
</dbReference>
<evidence type="ECO:0000256" key="6">
    <source>
        <dbReference type="ARBA" id="ARBA00023136"/>
    </source>
</evidence>
<evidence type="ECO:0000256" key="5">
    <source>
        <dbReference type="ARBA" id="ARBA00023040"/>
    </source>
</evidence>
<evidence type="ECO:0000256" key="3">
    <source>
        <dbReference type="ARBA" id="ARBA00022692"/>
    </source>
</evidence>
<keyword evidence="3 9" id="KW-0812">Transmembrane</keyword>
<dbReference type="PANTHER" id="PTHR45695">
    <property type="entry name" value="LEUCOKININ RECEPTOR-RELATED"/>
    <property type="match status" value="1"/>
</dbReference>
<sequence>MFYMLRIQHLAVMRAPPTKQRAKALLATIWAASALLASPKAAALTVKHVPYYQGGHIYSKPFCSETELTKEEMRAYRIILVLVQYFIPLAIISYAYARMAHRLWGSRAPGNAQHSRDRNLLKNKKKVIKMLVIVVALFGICWLPLQTYNVLQDIFPDINGYQYINYIFFCCDWLAMSNSCYNPFIYGIYNEKFKQEFKARFPFRKKWSASSASSGCDSVDLDKSLHRFGSVNQNSARWNSRYSTRLKYVPGQHYVYHCANTNTTHHSSQTEVEELCL</sequence>
<dbReference type="InterPro" id="IPR000276">
    <property type="entry name" value="GPCR_Rhodpsn"/>
</dbReference>
<evidence type="ECO:0000256" key="2">
    <source>
        <dbReference type="ARBA" id="ARBA00010663"/>
    </source>
</evidence>
<comment type="similarity">
    <text evidence="2">Belongs to the G-protein coupled receptor 1 family.</text>
</comment>
<evidence type="ECO:0000256" key="4">
    <source>
        <dbReference type="ARBA" id="ARBA00022989"/>
    </source>
</evidence>
<dbReference type="InterPro" id="IPR017452">
    <property type="entry name" value="GPCR_Rhodpsn_7TM"/>
</dbReference>
<keyword evidence="7 11" id="KW-0675">Receptor</keyword>
<dbReference type="Pfam" id="PF00001">
    <property type="entry name" value="7tm_1"/>
    <property type="match status" value="1"/>
</dbReference>
<accession>A0ABN7BDX7</accession>
<keyword evidence="4 9" id="KW-1133">Transmembrane helix</keyword>
<keyword evidence="12" id="KW-1185">Reference proteome</keyword>
<dbReference type="Gene3D" id="1.20.1070.10">
    <property type="entry name" value="Rhodopsin 7-helix transmembrane proteins"/>
    <property type="match status" value="1"/>
</dbReference>
<reference evidence="11 12" key="1">
    <citation type="submission" date="2023-09" db="EMBL/GenBank/DDBJ databases">
        <title>Nesidiocoris tenuis whole genome shotgun sequence.</title>
        <authorList>
            <person name="Shibata T."/>
            <person name="Shimoda M."/>
            <person name="Kobayashi T."/>
            <person name="Uehara T."/>
        </authorList>
    </citation>
    <scope>NUCLEOTIDE SEQUENCE [LARGE SCALE GENOMIC DNA]</scope>
    <source>
        <strain evidence="11 12">Japan</strain>
    </source>
</reference>
<keyword evidence="5" id="KW-0297">G-protein coupled receptor</keyword>
<proteinExistence type="inferred from homology"/>
<dbReference type="PRINTS" id="PR00237">
    <property type="entry name" value="GPCRRHODOPSN"/>
</dbReference>
<dbReference type="EMBL" id="AP028920">
    <property type="protein sequence ID" value="BET01386.1"/>
    <property type="molecule type" value="Genomic_DNA"/>
</dbReference>
<gene>
    <name evidence="11" type="ORF">NTJ_14202</name>
</gene>
<evidence type="ECO:0000256" key="9">
    <source>
        <dbReference type="SAM" id="Phobius"/>
    </source>
</evidence>
<evidence type="ECO:0000313" key="12">
    <source>
        <dbReference type="Proteomes" id="UP001307889"/>
    </source>
</evidence>
<dbReference type="Proteomes" id="UP001307889">
    <property type="component" value="Chromosome 12"/>
</dbReference>
<evidence type="ECO:0000256" key="8">
    <source>
        <dbReference type="ARBA" id="ARBA00023224"/>
    </source>
</evidence>
<dbReference type="PANTHER" id="PTHR45695:SF9">
    <property type="entry name" value="LEUCOKININ RECEPTOR"/>
    <property type="match status" value="1"/>
</dbReference>
<evidence type="ECO:0000313" key="11">
    <source>
        <dbReference type="EMBL" id="BET01386.1"/>
    </source>
</evidence>
<feature type="transmembrane region" description="Helical" evidence="9">
    <location>
        <begin position="127"/>
        <end position="145"/>
    </location>
</feature>
<feature type="domain" description="G-protein coupled receptors family 1 profile" evidence="10">
    <location>
        <begin position="1"/>
        <end position="186"/>
    </location>
</feature>
<organism evidence="11 12">
    <name type="scientific">Nesidiocoris tenuis</name>
    <dbReference type="NCBI Taxonomy" id="355587"/>
    <lineage>
        <taxon>Eukaryota</taxon>
        <taxon>Metazoa</taxon>
        <taxon>Ecdysozoa</taxon>
        <taxon>Arthropoda</taxon>
        <taxon>Hexapoda</taxon>
        <taxon>Insecta</taxon>
        <taxon>Pterygota</taxon>
        <taxon>Neoptera</taxon>
        <taxon>Paraneoptera</taxon>
        <taxon>Hemiptera</taxon>
        <taxon>Heteroptera</taxon>
        <taxon>Panheteroptera</taxon>
        <taxon>Cimicomorpha</taxon>
        <taxon>Miridae</taxon>
        <taxon>Dicyphina</taxon>
        <taxon>Nesidiocoris</taxon>
    </lineage>
</organism>
<keyword evidence="6 9" id="KW-0472">Membrane</keyword>
<evidence type="ECO:0000256" key="7">
    <source>
        <dbReference type="ARBA" id="ARBA00023170"/>
    </source>
</evidence>